<dbReference type="EMBL" id="MCGO01000090">
    <property type="protein sequence ID" value="ORY29095.1"/>
    <property type="molecule type" value="Genomic_DNA"/>
</dbReference>
<evidence type="ECO:0000313" key="4">
    <source>
        <dbReference type="Proteomes" id="UP000193642"/>
    </source>
</evidence>
<evidence type="ECO:0000313" key="2">
    <source>
        <dbReference type="EMBL" id="ORY29095.1"/>
    </source>
</evidence>
<evidence type="ECO:0000313" key="3">
    <source>
        <dbReference type="EMBL" id="ORY50538.1"/>
    </source>
</evidence>
<dbReference type="Proteomes" id="UP000193642">
    <property type="component" value="Unassembled WGS sequence"/>
</dbReference>
<accession>A0A1Y2B4T2</accession>
<keyword evidence="4" id="KW-1185">Reference proteome</keyword>
<organism evidence="2 4">
    <name type="scientific">Rhizoclosmatium globosum</name>
    <dbReference type="NCBI Taxonomy" id="329046"/>
    <lineage>
        <taxon>Eukaryota</taxon>
        <taxon>Fungi</taxon>
        <taxon>Fungi incertae sedis</taxon>
        <taxon>Chytridiomycota</taxon>
        <taxon>Chytridiomycota incertae sedis</taxon>
        <taxon>Chytridiomycetes</taxon>
        <taxon>Chytridiales</taxon>
        <taxon>Chytriomycetaceae</taxon>
        <taxon>Rhizoclosmatium</taxon>
    </lineage>
</organism>
<comment type="caution">
    <text evidence="2">The sequence shown here is derived from an EMBL/GenBank/DDBJ whole genome shotgun (WGS) entry which is preliminary data.</text>
</comment>
<sequence>MCFLAALELIFFSAFLYLTRKTEEDTIWTRKNTLLVVFLTTQTVYFGVHAFSFSYRTIPPKVINCLPTVAFSLLEILYLLL</sequence>
<feature type="transmembrane region" description="Helical" evidence="1">
    <location>
        <begin position="62"/>
        <end position="80"/>
    </location>
</feature>
<dbReference type="EMBL" id="MCGO01000007">
    <property type="protein sequence ID" value="ORY50538.1"/>
    <property type="molecule type" value="Genomic_DNA"/>
</dbReference>
<dbReference type="AlphaFoldDB" id="A0A1Y2B4T2"/>
<feature type="transmembrane region" description="Helical" evidence="1">
    <location>
        <begin position="34"/>
        <end position="55"/>
    </location>
</feature>
<proteinExistence type="predicted"/>
<keyword evidence="1" id="KW-0472">Membrane</keyword>
<protein>
    <submittedName>
        <fullName evidence="2">Uncharacterized protein</fullName>
    </submittedName>
</protein>
<name>A0A1Y2B4T2_9FUNG</name>
<keyword evidence="1" id="KW-0812">Transmembrane</keyword>
<gene>
    <name evidence="3" type="ORF">BCR33DRAFT_713315</name>
    <name evidence="2" type="ORF">BCR33DRAFT_724861</name>
</gene>
<keyword evidence="1" id="KW-1133">Transmembrane helix</keyword>
<evidence type="ECO:0000256" key="1">
    <source>
        <dbReference type="SAM" id="Phobius"/>
    </source>
</evidence>
<reference evidence="2 4" key="1">
    <citation type="submission" date="2016-07" db="EMBL/GenBank/DDBJ databases">
        <title>Pervasive Adenine N6-methylation of Active Genes in Fungi.</title>
        <authorList>
            <consortium name="DOE Joint Genome Institute"/>
            <person name="Mondo S.J."/>
            <person name="Dannebaum R.O."/>
            <person name="Kuo R.C."/>
            <person name="Labutti K."/>
            <person name="Haridas S."/>
            <person name="Kuo A."/>
            <person name="Salamov A."/>
            <person name="Ahrendt S.R."/>
            <person name="Lipzen A."/>
            <person name="Sullivan W."/>
            <person name="Andreopoulos W.B."/>
            <person name="Clum A."/>
            <person name="Lindquist E."/>
            <person name="Daum C."/>
            <person name="Ramamoorthy G.K."/>
            <person name="Gryganskyi A."/>
            <person name="Culley D."/>
            <person name="Magnuson J.K."/>
            <person name="James T.Y."/>
            <person name="O'Malley M.A."/>
            <person name="Stajich J.E."/>
            <person name="Spatafora J.W."/>
            <person name="Visel A."/>
            <person name="Grigoriev I.V."/>
        </authorList>
    </citation>
    <scope>NUCLEOTIDE SEQUENCE [LARGE SCALE GENOMIC DNA]</scope>
    <source>
        <strain evidence="2 4">JEL800</strain>
    </source>
</reference>